<sequence length="293" mass="33287">MTDRLADRVARQIIEHVRARALPEGTHLAAQELADLFKVSRAPVTAALRALEQAGAVRSIPNRGFFVAATDVVPLPPEGRDGEDDLYNAIVDQRLAETLPDKVSENELMRHFGVTRARLQRTLAQIADEGWVERLPGHGWQFSTTLHTAESYEQAYRFRGMIETQALLQPGYTVVPEELARLRAEQQGLLDGTIEALPRARLFELNSGFHETIISWSGNPFFLDSLRRINRLRRLIEFRVTGDRSRLDQQCREHLALLDMLERGDLLIAAEFMRGHLVHALAVKERALQRFIE</sequence>
<dbReference type="SUPFAM" id="SSF48008">
    <property type="entry name" value="GntR ligand-binding domain-like"/>
    <property type="match status" value="1"/>
</dbReference>
<dbReference type="InterPro" id="IPR011711">
    <property type="entry name" value="GntR_C"/>
</dbReference>
<dbReference type="SUPFAM" id="SSF46785">
    <property type="entry name" value="Winged helix' DNA-binding domain"/>
    <property type="match status" value="2"/>
</dbReference>
<reference evidence="5 6" key="1">
    <citation type="submission" date="2020-09" db="EMBL/GenBank/DDBJ databases">
        <title>Sphingomonas sp., a new species isolated from pork steak.</title>
        <authorList>
            <person name="Heidler von Heilborn D."/>
        </authorList>
    </citation>
    <scope>NUCLEOTIDE SEQUENCE [LARGE SCALE GENOMIC DNA]</scope>
    <source>
        <strain evidence="6">S8-3T</strain>
    </source>
</reference>
<name>A0A7H0LIV4_9SPHN</name>
<dbReference type="RefSeq" id="WP_187761918.1">
    <property type="nucleotide sequence ID" value="NZ_CP061038.1"/>
</dbReference>
<dbReference type="PANTHER" id="PTHR43537">
    <property type="entry name" value="TRANSCRIPTIONAL REGULATOR, GNTR FAMILY"/>
    <property type="match status" value="1"/>
</dbReference>
<dbReference type="Proteomes" id="UP000516148">
    <property type="component" value="Chromosome"/>
</dbReference>
<dbReference type="KEGG" id="spap:H3Z74_23780"/>
<dbReference type="InterPro" id="IPR036388">
    <property type="entry name" value="WH-like_DNA-bd_sf"/>
</dbReference>
<dbReference type="PROSITE" id="PS50949">
    <property type="entry name" value="HTH_GNTR"/>
    <property type="match status" value="1"/>
</dbReference>
<gene>
    <name evidence="5" type="ORF">H3Z74_23780</name>
</gene>
<keyword evidence="3" id="KW-0804">Transcription</keyword>
<dbReference type="Gene3D" id="1.10.10.10">
    <property type="entry name" value="Winged helix-like DNA-binding domain superfamily/Winged helix DNA-binding domain"/>
    <property type="match status" value="2"/>
</dbReference>
<dbReference type="CDD" id="cd07377">
    <property type="entry name" value="WHTH_GntR"/>
    <property type="match status" value="1"/>
</dbReference>
<evidence type="ECO:0000256" key="3">
    <source>
        <dbReference type="ARBA" id="ARBA00023163"/>
    </source>
</evidence>
<evidence type="ECO:0000313" key="5">
    <source>
        <dbReference type="EMBL" id="QNQ09607.1"/>
    </source>
</evidence>
<evidence type="ECO:0000256" key="1">
    <source>
        <dbReference type="ARBA" id="ARBA00023015"/>
    </source>
</evidence>
<dbReference type="InterPro" id="IPR008920">
    <property type="entry name" value="TF_FadR/GntR_C"/>
</dbReference>
<feature type="domain" description="HTH gntR-type" evidence="4">
    <location>
        <begin position="3"/>
        <end position="70"/>
    </location>
</feature>
<dbReference type="EMBL" id="CP061038">
    <property type="protein sequence ID" value="QNQ09607.1"/>
    <property type="molecule type" value="Genomic_DNA"/>
</dbReference>
<evidence type="ECO:0000313" key="6">
    <source>
        <dbReference type="Proteomes" id="UP000516148"/>
    </source>
</evidence>
<dbReference type="GO" id="GO:0003677">
    <property type="term" value="F:DNA binding"/>
    <property type="evidence" value="ECO:0007669"/>
    <property type="project" value="UniProtKB-KW"/>
</dbReference>
<dbReference type="InterPro" id="IPR000524">
    <property type="entry name" value="Tscrpt_reg_HTH_GntR"/>
</dbReference>
<dbReference type="Gene3D" id="1.20.120.530">
    <property type="entry name" value="GntR ligand-binding domain-like"/>
    <property type="match status" value="1"/>
</dbReference>
<evidence type="ECO:0000259" key="4">
    <source>
        <dbReference type="PROSITE" id="PS50949"/>
    </source>
</evidence>
<proteinExistence type="predicted"/>
<dbReference type="Pfam" id="PF07729">
    <property type="entry name" value="FCD"/>
    <property type="match status" value="1"/>
</dbReference>
<dbReference type="InterPro" id="IPR036390">
    <property type="entry name" value="WH_DNA-bd_sf"/>
</dbReference>
<keyword evidence="6" id="KW-1185">Reference proteome</keyword>
<evidence type="ECO:0000256" key="2">
    <source>
        <dbReference type="ARBA" id="ARBA00023125"/>
    </source>
</evidence>
<protein>
    <submittedName>
        <fullName evidence="5">GntR family transcriptional regulator</fullName>
    </submittedName>
</protein>
<dbReference type="SMART" id="SM00895">
    <property type="entry name" value="FCD"/>
    <property type="match status" value="1"/>
</dbReference>
<organism evidence="5 6">
    <name type="scientific">Sphingomonas alpina</name>
    <dbReference type="NCBI Taxonomy" id="653931"/>
    <lineage>
        <taxon>Bacteria</taxon>
        <taxon>Pseudomonadati</taxon>
        <taxon>Pseudomonadota</taxon>
        <taxon>Alphaproteobacteria</taxon>
        <taxon>Sphingomonadales</taxon>
        <taxon>Sphingomonadaceae</taxon>
        <taxon>Sphingomonas</taxon>
    </lineage>
</organism>
<dbReference type="GO" id="GO:0003700">
    <property type="term" value="F:DNA-binding transcription factor activity"/>
    <property type="evidence" value="ECO:0007669"/>
    <property type="project" value="InterPro"/>
</dbReference>
<dbReference type="PANTHER" id="PTHR43537:SF45">
    <property type="entry name" value="GNTR FAMILY REGULATORY PROTEIN"/>
    <property type="match status" value="1"/>
</dbReference>
<keyword evidence="2" id="KW-0238">DNA-binding</keyword>
<keyword evidence="1" id="KW-0805">Transcription regulation</keyword>
<accession>A0A7H0LIV4</accession>
<dbReference type="SMART" id="SM00345">
    <property type="entry name" value="HTH_GNTR"/>
    <property type="match status" value="2"/>
</dbReference>
<dbReference type="AlphaFoldDB" id="A0A7H0LIV4"/>
<dbReference type="Pfam" id="PF00392">
    <property type="entry name" value="GntR"/>
    <property type="match status" value="2"/>
</dbReference>